<accession>A0A934VD03</accession>
<protein>
    <submittedName>
        <fullName evidence="2">Uncharacterized protein</fullName>
    </submittedName>
</protein>
<gene>
    <name evidence="2" type="ORF">JIN84_18010</name>
</gene>
<keyword evidence="1" id="KW-0175">Coiled coil</keyword>
<feature type="coiled-coil region" evidence="1">
    <location>
        <begin position="114"/>
        <end position="159"/>
    </location>
</feature>
<dbReference type="RefSeq" id="WP_200352461.1">
    <property type="nucleotide sequence ID" value="NZ_BAABHZ010000001.1"/>
</dbReference>
<keyword evidence="3" id="KW-1185">Reference proteome</keyword>
<evidence type="ECO:0000313" key="2">
    <source>
        <dbReference type="EMBL" id="MBK1817521.1"/>
    </source>
</evidence>
<sequence length="268" mass="29247">MTPATIDPPETTDPLILTGEGYGLIIGTAAETAKATLLKNSKLIVEVTDPVGDAAADTQLKALAAMRIGLEKTRASVKKPALDFGLKVDQIAKSFIAEVIAEEGRLKKARGSYAEKVLQERNRVIRELEERRQEEGRQLREEQEAAQKLEDGRIAAEQALWEADSPEEEAAAAVAMEKVKAETSELTATVRPPVNTSVVTFAPPVPRGVKMVPEYEVTDIDALYRHNAGLVTLTPRRMEILEAIARGRIGDDLPQIPGLKIKLVPQVR</sequence>
<evidence type="ECO:0000256" key="1">
    <source>
        <dbReference type="SAM" id="Coils"/>
    </source>
</evidence>
<reference evidence="2" key="1">
    <citation type="submission" date="2021-01" db="EMBL/GenBank/DDBJ databases">
        <title>Modified the classification status of verrucomicrobia.</title>
        <authorList>
            <person name="Feng X."/>
        </authorList>
    </citation>
    <scope>NUCLEOTIDE SEQUENCE</scope>
    <source>
        <strain evidence="2">JCM 18052</strain>
    </source>
</reference>
<name>A0A934VD03_9BACT</name>
<organism evidence="2 3">
    <name type="scientific">Luteolibacter yonseiensis</name>
    <dbReference type="NCBI Taxonomy" id="1144680"/>
    <lineage>
        <taxon>Bacteria</taxon>
        <taxon>Pseudomonadati</taxon>
        <taxon>Verrucomicrobiota</taxon>
        <taxon>Verrucomicrobiia</taxon>
        <taxon>Verrucomicrobiales</taxon>
        <taxon>Verrucomicrobiaceae</taxon>
        <taxon>Luteolibacter</taxon>
    </lineage>
</organism>
<comment type="caution">
    <text evidence="2">The sequence shown here is derived from an EMBL/GenBank/DDBJ whole genome shotgun (WGS) entry which is preliminary data.</text>
</comment>
<dbReference type="AlphaFoldDB" id="A0A934VD03"/>
<proteinExistence type="predicted"/>
<dbReference type="EMBL" id="JAENIK010000012">
    <property type="protein sequence ID" value="MBK1817521.1"/>
    <property type="molecule type" value="Genomic_DNA"/>
</dbReference>
<dbReference type="Proteomes" id="UP000600139">
    <property type="component" value="Unassembled WGS sequence"/>
</dbReference>
<evidence type="ECO:0000313" key="3">
    <source>
        <dbReference type="Proteomes" id="UP000600139"/>
    </source>
</evidence>